<evidence type="ECO:0000313" key="1">
    <source>
        <dbReference type="EMBL" id="MFM0240272.1"/>
    </source>
</evidence>
<dbReference type="Proteomes" id="UP001629274">
    <property type="component" value="Unassembled WGS sequence"/>
</dbReference>
<proteinExistence type="predicted"/>
<evidence type="ECO:0000313" key="2">
    <source>
        <dbReference type="Proteomes" id="UP001629274"/>
    </source>
</evidence>
<dbReference type="RefSeq" id="WP_408262221.1">
    <property type="nucleotide sequence ID" value="NZ_JAQQCK010000006.1"/>
</dbReference>
<accession>A0ABW9BIP2</accession>
<dbReference type="EMBL" id="JAQQDR010000006">
    <property type="protein sequence ID" value="MFM0240272.1"/>
    <property type="molecule type" value="Genomic_DNA"/>
</dbReference>
<gene>
    <name evidence="1" type="ORF">PQR03_19260</name>
</gene>
<comment type="caution">
    <text evidence="1">The sequence shown here is derived from an EMBL/GenBank/DDBJ whole genome shotgun (WGS) entry which is preliminary data.</text>
</comment>
<keyword evidence="2" id="KW-1185">Reference proteome</keyword>
<name>A0ABW9BIP2_9BURK</name>
<protein>
    <submittedName>
        <fullName evidence="1">Uncharacterized protein</fullName>
    </submittedName>
</protein>
<sequence length="95" mass="10667">MVPTAVLTKVRLGSTEVHHLADVARQPAGRHIADEIHEQSSITGIVETQHPLWLVSKLIAPVQQRRPQPLTREYPTRILAKLRQHCGAHEFATAR</sequence>
<reference evidence="1 2" key="1">
    <citation type="journal article" date="2024" name="Chem. Sci.">
        <title>Discovery of megapolipeptins by genome mining of a Burkholderiales bacteria collection.</title>
        <authorList>
            <person name="Paulo B.S."/>
            <person name="Recchia M.J.J."/>
            <person name="Lee S."/>
            <person name="Fergusson C.H."/>
            <person name="Romanowski S.B."/>
            <person name="Hernandez A."/>
            <person name="Krull N."/>
            <person name="Liu D.Y."/>
            <person name="Cavanagh H."/>
            <person name="Bos A."/>
            <person name="Gray C.A."/>
            <person name="Murphy B.T."/>
            <person name="Linington R.G."/>
            <person name="Eustaquio A.S."/>
        </authorList>
    </citation>
    <scope>NUCLEOTIDE SEQUENCE [LARGE SCALE GENOMIC DNA]</scope>
    <source>
        <strain evidence="1 2">RL17-351-BIE-A</strain>
    </source>
</reference>
<organism evidence="1 2">
    <name type="scientific">Paraburkholderia phytofirmans</name>
    <dbReference type="NCBI Taxonomy" id="261302"/>
    <lineage>
        <taxon>Bacteria</taxon>
        <taxon>Pseudomonadati</taxon>
        <taxon>Pseudomonadota</taxon>
        <taxon>Betaproteobacteria</taxon>
        <taxon>Burkholderiales</taxon>
        <taxon>Burkholderiaceae</taxon>
        <taxon>Paraburkholderia</taxon>
    </lineage>
</organism>